<evidence type="ECO:0008006" key="2">
    <source>
        <dbReference type="Google" id="ProtNLM"/>
    </source>
</evidence>
<dbReference type="EMBL" id="MK500287">
    <property type="protein sequence ID" value="QBK84707.1"/>
    <property type="molecule type" value="Genomic_DNA"/>
</dbReference>
<dbReference type="CDD" id="cd01427">
    <property type="entry name" value="HAD_like"/>
    <property type="match status" value="1"/>
</dbReference>
<evidence type="ECO:0000313" key="1">
    <source>
        <dbReference type="EMBL" id="QBK84707.1"/>
    </source>
</evidence>
<gene>
    <name evidence="1" type="ORF">LCDPAC01_01880</name>
</gene>
<dbReference type="SUPFAM" id="SSF56784">
    <property type="entry name" value="HAD-like"/>
    <property type="match status" value="1"/>
</dbReference>
<dbReference type="PANTHER" id="PTHR38899">
    <property type="entry name" value="DOMAIN OOKINETE PROTEIN, PUTATIVE-RELATED"/>
    <property type="match status" value="1"/>
</dbReference>
<dbReference type="Gene3D" id="3.40.50.1000">
    <property type="entry name" value="HAD superfamily/HAD-like"/>
    <property type="match status" value="1"/>
</dbReference>
<accession>A0A481YNN7</accession>
<dbReference type="InterPro" id="IPR036412">
    <property type="entry name" value="HAD-like_sf"/>
</dbReference>
<organism evidence="1">
    <name type="scientific">Pithovirus LCDPAC01</name>
    <dbReference type="NCBI Taxonomy" id="2506600"/>
    <lineage>
        <taxon>Viruses</taxon>
        <taxon>Pithoviruses</taxon>
    </lineage>
</organism>
<dbReference type="InterPro" id="IPR023214">
    <property type="entry name" value="HAD_sf"/>
</dbReference>
<protein>
    <recommendedName>
        <fullName evidence="2">Haloacid dehalogenase-like hydrolase</fullName>
    </recommendedName>
</protein>
<name>A0A481YNN7_9VIRU</name>
<dbReference type="PANTHER" id="PTHR38899:SF1">
    <property type="entry name" value="PROTEIN KINASE"/>
    <property type="match status" value="1"/>
</dbReference>
<reference evidence="1" key="1">
    <citation type="journal article" date="2019" name="MBio">
        <title>Virus Genomes from Deep Sea Sediments Expand the Ocean Megavirome and Support Independent Origins of Viral Gigantism.</title>
        <authorList>
            <person name="Backstrom D."/>
            <person name="Yutin N."/>
            <person name="Jorgensen S.L."/>
            <person name="Dharamshi J."/>
            <person name="Homa F."/>
            <person name="Zaremba-Niedwiedzka K."/>
            <person name="Spang A."/>
            <person name="Wolf Y.I."/>
            <person name="Koonin E.V."/>
            <person name="Ettema T.J."/>
        </authorList>
    </citation>
    <scope>NUCLEOTIDE SEQUENCE</scope>
</reference>
<proteinExistence type="predicted"/>
<sequence length="210" mass="23920">MGARNSCEKKKQVPLIIFDWDDTLLCTSYLEELKVTLESQISSNLSNKLEKLSQKTYALLTKAQSLGNVVIVTNASLKWVKETCKKFVPKIKDLLKNILIISAREMYSSSKSENRVIWKYKAYMSVINTYSSSNIIAFGDSPHDREAILKARDFLGLNRCKSVKFVFNPSIHSLTSEISLIYECIDHLVLRENNMDLTLIVNSNIVTYVP</sequence>